<evidence type="ECO:0000256" key="4">
    <source>
        <dbReference type="PROSITE-ProRule" id="PRU00134"/>
    </source>
</evidence>
<keyword evidence="3" id="KW-0862">Zinc</keyword>
<evidence type="ECO:0000256" key="1">
    <source>
        <dbReference type="ARBA" id="ARBA00022723"/>
    </source>
</evidence>
<evidence type="ECO:0000313" key="6">
    <source>
        <dbReference type="EMBL" id="KAF9476808.1"/>
    </source>
</evidence>
<evidence type="ECO:0000313" key="7">
    <source>
        <dbReference type="Proteomes" id="UP000807469"/>
    </source>
</evidence>
<dbReference type="EMBL" id="MU155281">
    <property type="protein sequence ID" value="KAF9476808.1"/>
    <property type="molecule type" value="Genomic_DNA"/>
</dbReference>
<dbReference type="PROSITE" id="PS50865">
    <property type="entry name" value="ZF_MYND_2"/>
    <property type="match status" value="1"/>
</dbReference>
<dbReference type="GO" id="GO:0005634">
    <property type="term" value="C:nucleus"/>
    <property type="evidence" value="ECO:0007669"/>
    <property type="project" value="TreeGrafter"/>
</dbReference>
<dbReference type="InterPro" id="IPR058518">
    <property type="entry name" value="DUF8205"/>
</dbReference>
<comment type="caution">
    <text evidence="6">The sequence shown here is derived from an EMBL/GenBank/DDBJ whole genome shotgun (WGS) entry which is preliminary data.</text>
</comment>
<dbReference type="Gene3D" id="6.10.140.2220">
    <property type="match status" value="1"/>
</dbReference>
<sequence length="368" mass="41485">MLSIIDKMSVTRARRRPALPVDKYKHILENAATLKMMHSSQIVPGSLINSATDRESARDIIQVVNTDNVCLVCFKTDSKEVHFKLCSRCLAKYYCSKECQTRDWPAHKELCGRLEKAKRHQRFVNKLLDNHDFRVFLQVAIILSLDLLKASWKKHYTITVQLGIEPVDILDFARLRGALTDSPAAKKMKGMLQVLGVVGIPFEMLSEKERKLAIEMPEVEKAHARSLGMPRTPVAFVTFILGGMAHVQEYPLNRVNSVQIPMVLDPMAVLIAHRAPAFETTILATGSSRSEALSVKSCLEYINTTIRLDKDNKLLLRGDMKAQDKELIRDSAGPPRPDKDGIAVVFMRSKMENENAYKALLGRTDIFL</sequence>
<name>A0A9P5YVZ9_9AGAR</name>
<evidence type="ECO:0000256" key="3">
    <source>
        <dbReference type="ARBA" id="ARBA00022833"/>
    </source>
</evidence>
<dbReference type="PANTHER" id="PTHR10237:SF14">
    <property type="entry name" value="MYND-TYPE DOMAIN-CONTAINING PROTEIN"/>
    <property type="match status" value="1"/>
</dbReference>
<dbReference type="Proteomes" id="UP000807469">
    <property type="component" value="Unassembled WGS sequence"/>
</dbReference>
<dbReference type="GO" id="GO:0000981">
    <property type="term" value="F:DNA-binding transcription factor activity, RNA polymerase II-specific"/>
    <property type="evidence" value="ECO:0007669"/>
    <property type="project" value="TreeGrafter"/>
</dbReference>
<gene>
    <name evidence="6" type="ORF">BDN70DRAFT_923028</name>
</gene>
<dbReference type="InterPro" id="IPR002893">
    <property type="entry name" value="Znf_MYND"/>
</dbReference>
<proteinExistence type="predicted"/>
<reference evidence="6" key="1">
    <citation type="submission" date="2020-11" db="EMBL/GenBank/DDBJ databases">
        <authorList>
            <consortium name="DOE Joint Genome Institute"/>
            <person name="Ahrendt S."/>
            <person name="Riley R."/>
            <person name="Andreopoulos W."/>
            <person name="Labutti K."/>
            <person name="Pangilinan J."/>
            <person name="Ruiz-Duenas F.J."/>
            <person name="Barrasa J.M."/>
            <person name="Sanchez-Garcia M."/>
            <person name="Camarero S."/>
            <person name="Miyauchi S."/>
            <person name="Serrano A."/>
            <person name="Linde D."/>
            <person name="Babiker R."/>
            <person name="Drula E."/>
            <person name="Ayuso-Fernandez I."/>
            <person name="Pacheco R."/>
            <person name="Padilla G."/>
            <person name="Ferreira P."/>
            <person name="Barriuso J."/>
            <person name="Kellner H."/>
            <person name="Castanera R."/>
            <person name="Alfaro M."/>
            <person name="Ramirez L."/>
            <person name="Pisabarro A.G."/>
            <person name="Kuo A."/>
            <person name="Tritt A."/>
            <person name="Lipzen A."/>
            <person name="He G."/>
            <person name="Yan M."/>
            <person name="Ng V."/>
            <person name="Cullen D."/>
            <person name="Martin F."/>
            <person name="Rosso M.-N."/>
            <person name="Henrissat B."/>
            <person name="Hibbett D."/>
            <person name="Martinez A.T."/>
            <person name="Grigoriev I.V."/>
        </authorList>
    </citation>
    <scope>NUCLEOTIDE SEQUENCE</scope>
    <source>
        <strain evidence="6">CIRM-BRFM 674</strain>
    </source>
</reference>
<dbReference type="PANTHER" id="PTHR10237">
    <property type="entry name" value="DEFORMED EPIDERMAL AUTOREGULATORY FACTOR 1 HOMOLOG SUPPRESSIN"/>
    <property type="match status" value="1"/>
</dbReference>
<protein>
    <recommendedName>
        <fullName evidence="5">MYND-type domain-containing protein</fullName>
    </recommendedName>
</protein>
<dbReference type="OrthoDB" id="5231159at2759"/>
<feature type="domain" description="MYND-type" evidence="5">
    <location>
        <begin position="70"/>
        <end position="111"/>
    </location>
</feature>
<evidence type="ECO:0000256" key="2">
    <source>
        <dbReference type="ARBA" id="ARBA00022771"/>
    </source>
</evidence>
<dbReference type="PROSITE" id="PS01360">
    <property type="entry name" value="ZF_MYND_1"/>
    <property type="match status" value="1"/>
</dbReference>
<dbReference type="AlphaFoldDB" id="A0A9P5YVZ9"/>
<keyword evidence="1" id="KW-0479">Metal-binding</keyword>
<dbReference type="SUPFAM" id="SSF144232">
    <property type="entry name" value="HIT/MYND zinc finger-like"/>
    <property type="match status" value="1"/>
</dbReference>
<evidence type="ECO:0000259" key="5">
    <source>
        <dbReference type="PROSITE" id="PS50865"/>
    </source>
</evidence>
<dbReference type="Pfam" id="PF26632">
    <property type="entry name" value="DUF8205"/>
    <property type="match status" value="1"/>
</dbReference>
<keyword evidence="7" id="KW-1185">Reference proteome</keyword>
<accession>A0A9P5YVZ9</accession>
<dbReference type="Pfam" id="PF01753">
    <property type="entry name" value="zf-MYND"/>
    <property type="match status" value="1"/>
</dbReference>
<dbReference type="InterPro" id="IPR024119">
    <property type="entry name" value="TF_DEAF-1"/>
</dbReference>
<dbReference type="GO" id="GO:0008270">
    <property type="term" value="F:zinc ion binding"/>
    <property type="evidence" value="ECO:0007669"/>
    <property type="project" value="UniProtKB-KW"/>
</dbReference>
<keyword evidence="2 4" id="KW-0863">Zinc-finger</keyword>
<organism evidence="6 7">
    <name type="scientific">Pholiota conissans</name>
    <dbReference type="NCBI Taxonomy" id="109636"/>
    <lineage>
        <taxon>Eukaryota</taxon>
        <taxon>Fungi</taxon>
        <taxon>Dikarya</taxon>
        <taxon>Basidiomycota</taxon>
        <taxon>Agaricomycotina</taxon>
        <taxon>Agaricomycetes</taxon>
        <taxon>Agaricomycetidae</taxon>
        <taxon>Agaricales</taxon>
        <taxon>Agaricineae</taxon>
        <taxon>Strophariaceae</taxon>
        <taxon>Pholiota</taxon>
    </lineage>
</organism>